<protein>
    <submittedName>
        <fullName evidence="1 3">Uncharacterized protein</fullName>
    </submittedName>
</protein>
<dbReference type="EMBL" id="UZAH01025650">
    <property type="protein sequence ID" value="VDO67984.1"/>
    <property type="molecule type" value="Genomic_DNA"/>
</dbReference>
<organism evidence="2 3">
    <name type="scientific">Heligmosomoides polygyrus</name>
    <name type="common">Parasitic roundworm</name>
    <dbReference type="NCBI Taxonomy" id="6339"/>
    <lineage>
        <taxon>Eukaryota</taxon>
        <taxon>Metazoa</taxon>
        <taxon>Ecdysozoa</taxon>
        <taxon>Nematoda</taxon>
        <taxon>Chromadorea</taxon>
        <taxon>Rhabditida</taxon>
        <taxon>Rhabditina</taxon>
        <taxon>Rhabditomorpha</taxon>
        <taxon>Strongyloidea</taxon>
        <taxon>Heligmosomidae</taxon>
        <taxon>Heligmosomoides</taxon>
    </lineage>
</organism>
<gene>
    <name evidence="1" type="ORF">HPBE_LOCUS6374</name>
</gene>
<evidence type="ECO:0000313" key="2">
    <source>
        <dbReference type="Proteomes" id="UP000050761"/>
    </source>
</evidence>
<evidence type="ECO:0000313" key="1">
    <source>
        <dbReference type="EMBL" id="VDO67984.1"/>
    </source>
</evidence>
<accession>A0A3P7Y9Z4</accession>
<dbReference type="Proteomes" id="UP000050761">
    <property type="component" value="Unassembled WGS sequence"/>
</dbReference>
<dbReference type="WBParaSite" id="HPBE_0000637301-mRNA-1">
    <property type="protein sequence ID" value="HPBE_0000637301-mRNA-1"/>
    <property type="gene ID" value="HPBE_0000637301"/>
</dbReference>
<name>A0A183FHT3_HELPZ</name>
<evidence type="ECO:0000313" key="3">
    <source>
        <dbReference type="WBParaSite" id="HPBE_0000637301-mRNA-1"/>
    </source>
</evidence>
<dbReference type="AlphaFoldDB" id="A0A183FHT3"/>
<keyword evidence="2" id="KW-1185">Reference proteome</keyword>
<accession>A0A183FHT3</accession>
<reference evidence="1 2" key="1">
    <citation type="submission" date="2018-11" db="EMBL/GenBank/DDBJ databases">
        <authorList>
            <consortium name="Pathogen Informatics"/>
        </authorList>
    </citation>
    <scope>NUCLEOTIDE SEQUENCE [LARGE SCALE GENOMIC DNA]</scope>
</reference>
<reference evidence="3" key="2">
    <citation type="submission" date="2019-09" db="UniProtKB">
        <authorList>
            <consortium name="WormBaseParasite"/>
        </authorList>
    </citation>
    <scope>IDENTIFICATION</scope>
</reference>
<sequence>MLFSPQPSPAGYEATSAHIPGMHIMRHRFFAQGSVPESGENSIRPQMFMLNTISDLEWLAHEPNPKSIRDESDIGGAPDLNCALLASPFTMLYFASTSSQYSLLTQ</sequence>
<proteinExistence type="predicted"/>